<dbReference type="GO" id="GO:0005634">
    <property type="term" value="C:nucleus"/>
    <property type="evidence" value="ECO:0007669"/>
    <property type="project" value="TreeGrafter"/>
</dbReference>
<evidence type="ECO:0000313" key="9">
    <source>
        <dbReference type="Proteomes" id="UP001331761"/>
    </source>
</evidence>
<evidence type="ECO:0000256" key="4">
    <source>
        <dbReference type="PROSITE-ProRule" id="PRU00322"/>
    </source>
</evidence>
<dbReference type="SUPFAM" id="SSF90209">
    <property type="entry name" value="Ran binding protein zinc finger-like"/>
    <property type="match status" value="1"/>
</dbReference>
<dbReference type="Gene3D" id="4.10.1060.10">
    <property type="entry name" value="Zinc finger, RanBP2-type"/>
    <property type="match status" value="1"/>
</dbReference>
<dbReference type="Proteomes" id="UP001331761">
    <property type="component" value="Unassembled WGS sequence"/>
</dbReference>
<feature type="chain" id="PRO_5042979426" description="RanBP2-type domain-containing protein" evidence="6">
    <location>
        <begin position="19"/>
        <end position="219"/>
    </location>
</feature>
<proteinExistence type="predicted"/>
<keyword evidence="1" id="KW-0479">Metal-binding</keyword>
<dbReference type="GO" id="GO:0003712">
    <property type="term" value="F:transcription coregulator activity"/>
    <property type="evidence" value="ECO:0007669"/>
    <property type="project" value="TreeGrafter"/>
</dbReference>
<dbReference type="PANTHER" id="PTHR12920">
    <property type="entry name" value="RYBP AND YAF2-RELATED"/>
    <property type="match status" value="1"/>
</dbReference>
<dbReference type="InterPro" id="IPR039958">
    <property type="entry name" value="RYBP/YAF2"/>
</dbReference>
<evidence type="ECO:0000259" key="7">
    <source>
        <dbReference type="PROSITE" id="PS50199"/>
    </source>
</evidence>
<keyword evidence="9" id="KW-1185">Reference proteome</keyword>
<organism evidence="8 9">
    <name type="scientific">Trichostrongylus colubriformis</name>
    <name type="common">Black scour worm</name>
    <dbReference type="NCBI Taxonomy" id="6319"/>
    <lineage>
        <taxon>Eukaryota</taxon>
        <taxon>Metazoa</taxon>
        <taxon>Ecdysozoa</taxon>
        <taxon>Nematoda</taxon>
        <taxon>Chromadorea</taxon>
        <taxon>Rhabditida</taxon>
        <taxon>Rhabditina</taxon>
        <taxon>Rhabditomorpha</taxon>
        <taxon>Strongyloidea</taxon>
        <taxon>Trichostrongylidae</taxon>
        <taxon>Trichostrongylus</taxon>
    </lineage>
</organism>
<feature type="compositionally biased region" description="Low complexity" evidence="5">
    <location>
        <begin position="129"/>
        <end position="148"/>
    </location>
</feature>
<dbReference type="InterPro" id="IPR001876">
    <property type="entry name" value="Znf_RanBP2"/>
</dbReference>
<accession>A0AAN8G9U3</accession>
<evidence type="ECO:0000256" key="6">
    <source>
        <dbReference type="SAM" id="SignalP"/>
    </source>
</evidence>
<protein>
    <recommendedName>
        <fullName evidence="7">RanBP2-type domain-containing protein</fullName>
    </recommendedName>
</protein>
<dbReference type="PANTHER" id="PTHR12920:SF4">
    <property type="entry name" value="GEO03726P1"/>
    <property type="match status" value="1"/>
</dbReference>
<dbReference type="PROSITE" id="PS01358">
    <property type="entry name" value="ZF_RANBP2_1"/>
    <property type="match status" value="1"/>
</dbReference>
<dbReference type="AlphaFoldDB" id="A0AAN8G9U3"/>
<feature type="domain" description="RanBP2-type" evidence="7">
    <location>
        <begin position="57"/>
        <end position="86"/>
    </location>
</feature>
<keyword evidence="2 4" id="KW-0863">Zinc-finger</keyword>
<dbReference type="EMBL" id="WIXE01007861">
    <property type="protein sequence ID" value="KAK5979988.1"/>
    <property type="molecule type" value="Genomic_DNA"/>
</dbReference>
<dbReference type="GO" id="GO:0008270">
    <property type="term" value="F:zinc ion binding"/>
    <property type="evidence" value="ECO:0007669"/>
    <property type="project" value="UniProtKB-KW"/>
</dbReference>
<evidence type="ECO:0000256" key="3">
    <source>
        <dbReference type="ARBA" id="ARBA00022833"/>
    </source>
</evidence>
<dbReference type="PROSITE" id="PS50199">
    <property type="entry name" value="ZF_RANBP2_2"/>
    <property type="match status" value="1"/>
</dbReference>
<dbReference type="SMART" id="SM00547">
    <property type="entry name" value="ZnF_RBZ"/>
    <property type="match status" value="1"/>
</dbReference>
<dbReference type="Pfam" id="PF00641">
    <property type="entry name" value="Zn_ribbon_RanBP"/>
    <property type="match status" value="1"/>
</dbReference>
<feature type="region of interest" description="Disordered" evidence="5">
    <location>
        <begin position="118"/>
        <end position="153"/>
    </location>
</feature>
<dbReference type="GO" id="GO:0003677">
    <property type="term" value="F:DNA binding"/>
    <property type="evidence" value="ECO:0007669"/>
    <property type="project" value="TreeGrafter"/>
</dbReference>
<dbReference type="GO" id="GO:0045893">
    <property type="term" value="P:positive regulation of DNA-templated transcription"/>
    <property type="evidence" value="ECO:0007669"/>
    <property type="project" value="InterPro"/>
</dbReference>
<sequence>MQINSIFFFFCGVFRSLALTLHVRVCSNFTKAAPLVGMSGAGKKRARKEDAPYDDCDAGSWECTVCTYRNRFEAFKCEMCDTRKGTSTRKPRLNENVVQMQKVVQNFVVQQQEKAASSFKRRAHQSVGSPSTSRHSPESSSSGSAVRSLNTHGGVVKNRRRMVLVSDHLIYRTFPKKITVVVNGVPATITEFRRKPISAERVRRQHFEQVPVAQTASKS</sequence>
<name>A0AAN8G9U3_TRICO</name>
<evidence type="ECO:0000313" key="8">
    <source>
        <dbReference type="EMBL" id="KAK5979988.1"/>
    </source>
</evidence>
<gene>
    <name evidence="8" type="ORF">GCK32_000089</name>
</gene>
<dbReference type="InterPro" id="IPR036443">
    <property type="entry name" value="Znf_RanBP2_sf"/>
</dbReference>
<evidence type="ECO:0000256" key="1">
    <source>
        <dbReference type="ARBA" id="ARBA00022723"/>
    </source>
</evidence>
<evidence type="ECO:0000256" key="2">
    <source>
        <dbReference type="ARBA" id="ARBA00022771"/>
    </source>
</evidence>
<reference evidence="8 9" key="1">
    <citation type="submission" date="2019-10" db="EMBL/GenBank/DDBJ databases">
        <title>Assembly and Annotation for the nematode Trichostrongylus colubriformis.</title>
        <authorList>
            <person name="Martin J."/>
        </authorList>
    </citation>
    <scope>NUCLEOTIDE SEQUENCE [LARGE SCALE GENOMIC DNA]</scope>
    <source>
        <strain evidence="8">G859</strain>
        <tissue evidence="8">Whole worm</tissue>
    </source>
</reference>
<keyword evidence="6" id="KW-0732">Signal</keyword>
<keyword evidence="3" id="KW-0862">Zinc</keyword>
<feature type="signal peptide" evidence="6">
    <location>
        <begin position="1"/>
        <end position="18"/>
    </location>
</feature>
<evidence type="ECO:0000256" key="5">
    <source>
        <dbReference type="SAM" id="MobiDB-lite"/>
    </source>
</evidence>
<comment type="caution">
    <text evidence="8">The sequence shown here is derived from an EMBL/GenBank/DDBJ whole genome shotgun (WGS) entry which is preliminary data.</text>
</comment>